<gene>
    <name evidence="5" type="ORF">G6F64_007893</name>
</gene>
<dbReference type="EMBL" id="JAANQT010001219">
    <property type="protein sequence ID" value="KAG1306047.1"/>
    <property type="molecule type" value="Genomic_DNA"/>
</dbReference>
<protein>
    <recommendedName>
        <fullName evidence="7">Guanine nucleotide-binding protein subunit beta-like protein</fullName>
    </recommendedName>
</protein>
<organism evidence="5 6">
    <name type="scientific">Rhizopus oryzae</name>
    <name type="common">Mucormycosis agent</name>
    <name type="synonym">Rhizopus arrhizus var. delemar</name>
    <dbReference type="NCBI Taxonomy" id="64495"/>
    <lineage>
        <taxon>Eukaryota</taxon>
        <taxon>Fungi</taxon>
        <taxon>Fungi incertae sedis</taxon>
        <taxon>Mucoromycota</taxon>
        <taxon>Mucoromycotina</taxon>
        <taxon>Mucoromycetes</taxon>
        <taxon>Mucorales</taxon>
        <taxon>Mucorineae</taxon>
        <taxon>Rhizopodaceae</taxon>
        <taxon>Rhizopus</taxon>
    </lineage>
</organism>
<feature type="compositionally biased region" description="Low complexity" evidence="4">
    <location>
        <begin position="34"/>
        <end position="53"/>
    </location>
</feature>
<dbReference type="PANTHER" id="PTHR19848">
    <property type="entry name" value="WD40 REPEAT PROTEIN"/>
    <property type="match status" value="1"/>
</dbReference>
<evidence type="ECO:0000313" key="5">
    <source>
        <dbReference type="EMBL" id="KAG1306047.1"/>
    </source>
</evidence>
<dbReference type="InterPro" id="IPR036322">
    <property type="entry name" value="WD40_repeat_dom_sf"/>
</dbReference>
<dbReference type="OrthoDB" id="10248252at2759"/>
<dbReference type="InterPro" id="IPR019775">
    <property type="entry name" value="WD40_repeat_CS"/>
</dbReference>
<accession>A0A9P6X5X8</accession>
<keyword evidence="6" id="KW-1185">Reference proteome</keyword>
<dbReference type="PANTHER" id="PTHR19848:SF8">
    <property type="entry name" value="F-BOX AND WD REPEAT DOMAIN CONTAINING 7"/>
    <property type="match status" value="1"/>
</dbReference>
<dbReference type="InterPro" id="IPR009057">
    <property type="entry name" value="Homeodomain-like_sf"/>
</dbReference>
<dbReference type="Pfam" id="PF00400">
    <property type="entry name" value="WD40"/>
    <property type="match status" value="4"/>
</dbReference>
<dbReference type="SUPFAM" id="SSF46689">
    <property type="entry name" value="Homeodomain-like"/>
    <property type="match status" value="1"/>
</dbReference>
<evidence type="ECO:0000256" key="1">
    <source>
        <dbReference type="ARBA" id="ARBA00022574"/>
    </source>
</evidence>
<dbReference type="InterPro" id="IPR015943">
    <property type="entry name" value="WD40/YVTN_repeat-like_dom_sf"/>
</dbReference>
<evidence type="ECO:0000256" key="2">
    <source>
        <dbReference type="ARBA" id="ARBA00022737"/>
    </source>
</evidence>
<dbReference type="SMART" id="SM00320">
    <property type="entry name" value="WD40"/>
    <property type="match status" value="6"/>
</dbReference>
<dbReference type="PROSITE" id="PS50082">
    <property type="entry name" value="WD_REPEATS_2"/>
    <property type="match status" value="2"/>
</dbReference>
<feature type="region of interest" description="Disordered" evidence="4">
    <location>
        <begin position="21"/>
        <end position="59"/>
    </location>
</feature>
<keyword evidence="1 3" id="KW-0853">WD repeat</keyword>
<dbReference type="InterPro" id="IPR001680">
    <property type="entry name" value="WD40_rpt"/>
</dbReference>
<dbReference type="SUPFAM" id="SSF50978">
    <property type="entry name" value="WD40 repeat-like"/>
    <property type="match status" value="1"/>
</dbReference>
<dbReference type="PROSITE" id="PS00678">
    <property type="entry name" value="WD_REPEATS_1"/>
    <property type="match status" value="2"/>
</dbReference>
<dbReference type="Gene3D" id="2.130.10.10">
    <property type="entry name" value="YVTN repeat-like/Quinoprotein amine dehydrogenase"/>
    <property type="match status" value="1"/>
</dbReference>
<dbReference type="PRINTS" id="PR00320">
    <property type="entry name" value="GPROTEINBRPT"/>
</dbReference>
<proteinExistence type="predicted"/>
<name>A0A9P6X5X8_RHIOR</name>
<evidence type="ECO:0000256" key="4">
    <source>
        <dbReference type="SAM" id="MobiDB-lite"/>
    </source>
</evidence>
<dbReference type="AlphaFoldDB" id="A0A9P6X5X8"/>
<feature type="repeat" description="WD" evidence="3">
    <location>
        <begin position="487"/>
        <end position="521"/>
    </location>
</feature>
<evidence type="ECO:0000313" key="6">
    <source>
        <dbReference type="Proteomes" id="UP000716291"/>
    </source>
</evidence>
<reference evidence="5" key="1">
    <citation type="journal article" date="2020" name="Microb. Genom.">
        <title>Genetic diversity of clinical and environmental Mucorales isolates obtained from an investigation of mucormycosis cases among solid organ transplant recipients.</title>
        <authorList>
            <person name="Nguyen M.H."/>
            <person name="Kaul D."/>
            <person name="Muto C."/>
            <person name="Cheng S.J."/>
            <person name="Richter R.A."/>
            <person name="Bruno V.M."/>
            <person name="Liu G."/>
            <person name="Beyhan S."/>
            <person name="Sundermann A.J."/>
            <person name="Mounaud S."/>
            <person name="Pasculle A.W."/>
            <person name="Nierman W.C."/>
            <person name="Driscoll E."/>
            <person name="Cumbie R."/>
            <person name="Clancy C.J."/>
            <person name="Dupont C.L."/>
        </authorList>
    </citation>
    <scope>NUCLEOTIDE SEQUENCE</scope>
    <source>
        <strain evidence="5">GL11</strain>
    </source>
</reference>
<evidence type="ECO:0000256" key="3">
    <source>
        <dbReference type="PROSITE-ProRule" id="PRU00221"/>
    </source>
</evidence>
<evidence type="ECO:0008006" key="7">
    <source>
        <dbReference type="Google" id="ProtNLM"/>
    </source>
</evidence>
<feature type="repeat" description="WD" evidence="3">
    <location>
        <begin position="740"/>
        <end position="774"/>
    </location>
</feature>
<dbReference type="Proteomes" id="UP000716291">
    <property type="component" value="Unassembled WGS sequence"/>
</dbReference>
<sequence length="810" mass="90387">MENGDNNNFISYVKKQKPVDFIVISSDEEDNDDQNVQQQEQSSSQSSQSSPEEQQPKKRKIEHYIDSIKLDNSEEGKTSPKTFDDLYSLSCEEIFEKQRISFLATLDQVSKAYSISSQQSLLTVTATLNSEDIKAETETLMVNEPDLEIIALDTACNSPSSTVSTLGEDNTPELPALYNIPNIPYVESTIDIPNSIRINTLSQTPTKNQTCIIPNNLSTKELLNMLEIYMFSLTSEPTTLDPATTLSSRSMFRRAARTQEANNSELLQKTYPSGKVETQKPYTPNKVWFNSTWEDWAQLDPGDVLHVPFSKEEIHVLEFHVNKHVARGGKNLVDFWIYVSSMLPGRTRLDCKWFWIDYTSGLALAHTNPVMIRHYKRTLASKNRNNLLKQRHRNGYMVRHIMKQLHWENMSKESTIPGGSGDAITVAVFKDDIHGVRVAAGSLCDENVQYNMPGNLRLWDSASRKANVLFGHQTENSETQQTIWRTVADVKVSHEGGLFFSGSHDGTTKVWRQSTGRLVSTLQYHCKPVNQLAVSYWTPGNVLASCSNDGTATIWNIGVSGKTGEGAICELDAPFYKNPAVECLEFGHHATHELLFLGIYNRDVEHTGYIQAFDANTCQPVKLFDSMHGGVSAMTVSSSGQYIASGNYNRYDNLSGDKHLHLHDMRLNDVAKMFYTGHKDVNVVAISPCETFVASGSADKEKGEVVVFDVRFHTKPLHRLVHDQSTLNQSLIAPDSSIGIGGLHWMSDSRMIVTGGGDSTVKIWNIEGETKLMKAYPTTNCVTSLFVNEECMTIAAGVAGADGIVHVWQP</sequence>
<keyword evidence="2" id="KW-0677">Repeat</keyword>
<comment type="caution">
    <text evidence="5">The sequence shown here is derived from an EMBL/GenBank/DDBJ whole genome shotgun (WGS) entry which is preliminary data.</text>
</comment>
<dbReference type="PROSITE" id="PS50294">
    <property type="entry name" value="WD_REPEATS_REGION"/>
    <property type="match status" value="1"/>
</dbReference>
<dbReference type="InterPro" id="IPR020472">
    <property type="entry name" value="WD40_PAC1"/>
</dbReference>